<dbReference type="Proteomes" id="UP000051679">
    <property type="component" value="Unassembled WGS sequence"/>
</dbReference>
<protein>
    <submittedName>
        <fullName evidence="2">Uncharacterized protein</fullName>
    </submittedName>
</protein>
<evidence type="ECO:0000313" key="2">
    <source>
        <dbReference type="EMBL" id="KRM55046.1"/>
    </source>
</evidence>
<feature type="transmembrane region" description="Helical" evidence="1">
    <location>
        <begin position="79"/>
        <end position="102"/>
    </location>
</feature>
<gene>
    <name evidence="2" type="ORF">FC18_GL001754</name>
</gene>
<dbReference type="EMBL" id="AYYO01000037">
    <property type="protein sequence ID" value="KRM55046.1"/>
    <property type="molecule type" value="Genomic_DNA"/>
</dbReference>
<sequence length="113" mass="12394">MENALMFLYAGLFGLICLLYWRNLLLTITTRAKDAAWQHAFFASLPLAAKPALATSVVVMLVEGLIIVTGIIVERGVVIVNAYAFLLCATATVFVFFGVAVVKTELLYRDAHK</sequence>
<name>A0A0R1ZTH1_9LACO</name>
<dbReference type="RefSeq" id="WP_054678113.1">
    <property type="nucleotide sequence ID" value="NZ_AYYO01000037.1"/>
</dbReference>
<keyword evidence="1" id="KW-1133">Transmembrane helix</keyword>
<organism evidence="2 3">
    <name type="scientific">Lacticaseibacillus sharpeae JCM 1186 = DSM 20505</name>
    <dbReference type="NCBI Taxonomy" id="1291052"/>
    <lineage>
        <taxon>Bacteria</taxon>
        <taxon>Bacillati</taxon>
        <taxon>Bacillota</taxon>
        <taxon>Bacilli</taxon>
        <taxon>Lactobacillales</taxon>
        <taxon>Lactobacillaceae</taxon>
        <taxon>Lacticaseibacillus</taxon>
    </lineage>
</organism>
<keyword evidence="1" id="KW-0812">Transmembrane</keyword>
<keyword evidence="1" id="KW-0472">Membrane</keyword>
<feature type="transmembrane region" description="Helical" evidence="1">
    <location>
        <begin position="47"/>
        <end position="73"/>
    </location>
</feature>
<keyword evidence="3" id="KW-1185">Reference proteome</keyword>
<evidence type="ECO:0000313" key="3">
    <source>
        <dbReference type="Proteomes" id="UP000051679"/>
    </source>
</evidence>
<reference evidence="2 3" key="1">
    <citation type="journal article" date="2015" name="Genome Announc.">
        <title>Expanding the biotechnology potential of lactobacilli through comparative genomics of 213 strains and associated genera.</title>
        <authorList>
            <person name="Sun Z."/>
            <person name="Harris H.M."/>
            <person name="McCann A."/>
            <person name="Guo C."/>
            <person name="Argimon S."/>
            <person name="Zhang W."/>
            <person name="Yang X."/>
            <person name="Jeffery I.B."/>
            <person name="Cooney J.C."/>
            <person name="Kagawa T.F."/>
            <person name="Liu W."/>
            <person name="Song Y."/>
            <person name="Salvetti E."/>
            <person name="Wrobel A."/>
            <person name="Rasinkangas P."/>
            <person name="Parkhill J."/>
            <person name="Rea M.C."/>
            <person name="O'Sullivan O."/>
            <person name="Ritari J."/>
            <person name="Douillard F.P."/>
            <person name="Paul Ross R."/>
            <person name="Yang R."/>
            <person name="Briner A.E."/>
            <person name="Felis G.E."/>
            <person name="de Vos W.M."/>
            <person name="Barrangou R."/>
            <person name="Klaenhammer T.R."/>
            <person name="Caufield P.W."/>
            <person name="Cui Y."/>
            <person name="Zhang H."/>
            <person name="O'Toole P.W."/>
        </authorList>
    </citation>
    <scope>NUCLEOTIDE SEQUENCE [LARGE SCALE GENOMIC DNA]</scope>
    <source>
        <strain evidence="2 3">DSM 20505</strain>
    </source>
</reference>
<dbReference type="AlphaFoldDB" id="A0A0R1ZTH1"/>
<dbReference type="PATRIC" id="fig|1291052.5.peg.1794"/>
<accession>A0A0R1ZTH1</accession>
<evidence type="ECO:0000256" key="1">
    <source>
        <dbReference type="SAM" id="Phobius"/>
    </source>
</evidence>
<dbReference type="STRING" id="1291052.FC18_GL001754"/>
<proteinExistence type="predicted"/>
<feature type="transmembrane region" description="Helical" evidence="1">
    <location>
        <begin position="6"/>
        <end position="26"/>
    </location>
</feature>
<comment type="caution">
    <text evidence="2">The sequence shown here is derived from an EMBL/GenBank/DDBJ whole genome shotgun (WGS) entry which is preliminary data.</text>
</comment>